<feature type="transmembrane region" description="Helical" evidence="1">
    <location>
        <begin position="162"/>
        <end position="179"/>
    </location>
</feature>
<reference evidence="2" key="1">
    <citation type="submission" date="2023-06" db="EMBL/GenBank/DDBJ databases">
        <authorList>
            <person name="Delattre M."/>
        </authorList>
    </citation>
    <scope>NUCLEOTIDE SEQUENCE</scope>
    <source>
        <strain evidence="2">AF72</strain>
    </source>
</reference>
<evidence type="ECO:0000256" key="1">
    <source>
        <dbReference type="SAM" id="Phobius"/>
    </source>
</evidence>
<organism evidence="2 3">
    <name type="scientific">Mesorhabditis spiculigera</name>
    <dbReference type="NCBI Taxonomy" id="96644"/>
    <lineage>
        <taxon>Eukaryota</taxon>
        <taxon>Metazoa</taxon>
        <taxon>Ecdysozoa</taxon>
        <taxon>Nematoda</taxon>
        <taxon>Chromadorea</taxon>
        <taxon>Rhabditida</taxon>
        <taxon>Rhabditina</taxon>
        <taxon>Rhabditomorpha</taxon>
        <taxon>Rhabditoidea</taxon>
        <taxon>Rhabditidae</taxon>
        <taxon>Mesorhabditinae</taxon>
        <taxon>Mesorhabditis</taxon>
    </lineage>
</organism>
<keyword evidence="1" id="KW-1133">Transmembrane helix</keyword>
<gene>
    <name evidence="2" type="ORF">MSPICULIGERA_LOCUS1118</name>
</gene>
<keyword evidence="1" id="KW-0812">Transmembrane</keyword>
<dbReference type="EMBL" id="CATQJA010000285">
    <property type="protein sequence ID" value="CAJ0558931.1"/>
    <property type="molecule type" value="Genomic_DNA"/>
</dbReference>
<feature type="transmembrane region" description="Helical" evidence="1">
    <location>
        <begin position="263"/>
        <end position="284"/>
    </location>
</feature>
<comment type="caution">
    <text evidence="2">The sequence shown here is derived from an EMBL/GenBank/DDBJ whole genome shotgun (WGS) entry which is preliminary data.</text>
</comment>
<dbReference type="AlphaFoldDB" id="A0AA36C5M7"/>
<sequence length="290" mass="32453">MERQPALGHHEGGIEILHNCVLAETNFSHRKWKKIFIVVEVIGFVLCIISLGICILGFIGVAASDIKRSKGSEPTADEVAIAILVAYTLCAIGEAICCGIALLGVGTKSPALLWIFLFFKIFDIIGWIYIFIGAPKWHHKATAVFYAIFTLPEVFLAYTNRLFLLVEVISFLGAVSLTGDLLYRFGWVYLAETFSKQDRLLLVIFAVMAMYGNAIFVVMKLVGVSKKYPEPLTIFFVVGTLQISFWTWLLSEAKSEWGFRTSVFNTLILFPELLLTGINLKAMLECPRCY</sequence>
<proteinExistence type="predicted"/>
<feature type="transmembrane region" description="Helical" evidence="1">
    <location>
        <begin position="137"/>
        <end position="155"/>
    </location>
</feature>
<feature type="transmembrane region" description="Helical" evidence="1">
    <location>
        <begin position="231"/>
        <end position="251"/>
    </location>
</feature>
<feature type="transmembrane region" description="Helical" evidence="1">
    <location>
        <begin position="199"/>
        <end position="219"/>
    </location>
</feature>
<protein>
    <submittedName>
        <fullName evidence="2">Uncharacterized protein</fullName>
    </submittedName>
</protein>
<accession>A0AA36C5M7</accession>
<dbReference type="Proteomes" id="UP001177023">
    <property type="component" value="Unassembled WGS sequence"/>
</dbReference>
<feature type="non-terminal residue" evidence="2">
    <location>
        <position position="1"/>
    </location>
</feature>
<feature type="transmembrane region" description="Helical" evidence="1">
    <location>
        <begin position="111"/>
        <end position="131"/>
    </location>
</feature>
<keyword evidence="1" id="KW-0472">Membrane</keyword>
<name>A0AA36C5M7_9BILA</name>
<feature type="transmembrane region" description="Helical" evidence="1">
    <location>
        <begin position="79"/>
        <end position="104"/>
    </location>
</feature>
<feature type="transmembrane region" description="Helical" evidence="1">
    <location>
        <begin position="35"/>
        <end position="59"/>
    </location>
</feature>
<keyword evidence="3" id="KW-1185">Reference proteome</keyword>
<evidence type="ECO:0000313" key="3">
    <source>
        <dbReference type="Proteomes" id="UP001177023"/>
    </source>
</evidence>
<evidence type="ECO:0000313" key="2">
    <source>
        <dbReference type="EMBL" id="CAJ0558931.1"/>
    </source>
</evidence>